<dbReference type="EMBL" id="LAZR01027001">
    <property type="protein sequence ID" value="KKL67054.1"/>
    <property type="molecule type" value="Genomic_DNA"/>
</dbReference>
<evidence type="ECO:0000313" key="1">
    <source>
        <dbReference type="EMBL" id="KKL67054.1"/>
    </source>
</evidence>
<reference evidence="1" key="1">
    <citation type="journal article" date="2015" name="Nature">
        <title>Complex archaea that bridge the gap between prokaryotes and eukaryotes.</title>
        <authorList>
            <person name="Spang A."/>
            <person name="Saw J.H."/>
            <person name="Jorgensen S.L."/>
            <person name="Zaremba-Niedzwiedzka K."/>
            <person name="Martijn J."/>
            <person name="Lind A.E."/>
            <person name="van Eijk R."/>
            <person name="Schleper C."/>
            <person name="Guy L."/>
            <person name="Ettema T.J."/>
        </authorList>
    </citation>
    <scope>NUCLEOTIDE SEQUENCE</scope>
</reference>
<accession>A0A0F9DZ86</accession>
<protein>
    <submittedName>
        <fullName evidence="1">Uncharacterized protein</fullName>
    </submittedName>
</protein>
<comment type="caution">
    <text evidence="1">The sequence shown here is derived from an EMBL/GenBank/DDBJ whole genome shotgun (WGS) entry which is preliminary data.</text>
</comment>
<name>A0A0F9DZ86_9ZZZZ</name>
<dbReference type="AlphaFoldDB" id="A0A0F9DZ86"/>
<proteinExistence type="predicted"/>
<organism evidence="1">
    <name type="scientific">marine sediment metagenome</name>
    <dbReference type="NCBI Taxonomy" id="412755"/>
    <lineage>
        <taxon>unclassified sequences</taxon>
        <taxon>metagenomes</taxon>
        <taxon>ecological metagenomes</taxon>
    </lineage>
</organism>
<gene>
    <name evidence="1" type="ORF">LCGC14_2138850</name>
</gene>
<sequence length="68" mass="7694">MYQISVIIWPSKNAKIFSVMTVKADTALDAIAQSIVYLKEHPEIVPEKLYGIRVRELTPRGDYTSIGQ</sequence>